<dbReference type="GO" id="GO:0051607">
    <property type="term" value="P:defense response to virus"/>
    <property type="evidence" value="ECO:0007669"/>
    <property type="project" value="UniProtKB-KW"/>
</dbReference>
<evidence type="ECO:0000259" key="4">
    <source>
        <dbReference type="Pfam" id="PF22335"/>
    </source>
</evidence>
<dbReference type="AlphaFoldDB" id="A0A5B8NQV7"/>
<organism evidence="5 6">
    <name type="scientific">Euhalothece natronophila Z-M001</name>
    <dbReference type="NCBI Taxonomy" id="522448"/>
    <lineage>
        <taxon>Bacteria</taxon>
        <taxon>Bacillati</taxon>
        <taxon>Cyanobacteriota</taxon>
        <taxon>Cyanophyceae</taxon>
        <taxon>Oscillatoriophycideae</taxon>
        <taxon>Chroococcales</taxon>
        <taxon>Halothecacae</taxon>
        <taxon>Halothece cluster</taxon>
        <taxon>Euhalothece</taxon>
    </lineage>
</organism>
<feature type="domain" description="Cas10/Cmr2 second palm" evidence="4">
    <location>
        <begin position="256"/>
        <end position="393"/>
    </location>
</feature>
<dbReference type="GO" id="GO:0000166">
    <property type="term" value="F:nucleotide binding"/>
    <property type="evidence" value="ECO:0007669"/>
    <property type="project" value="UniProtKB-KW"/>
</dbReference>
<dbReference type="Gene3D" id="3.30.70.270">
    <property type="match status" value="1"/>
</dbReference>
<evidence type="ECO:0000256" key="2">
    <source>
        <dbReference type="ARBA" id="ARBA00023118"/>
    </source>
</evidence>
<dbReference type="InterPro" id="IPR024615">
    <property type="entry name" value="CRISPR-assoc_Cmr2_N"/>
</dbReference>
<evidence type="ECO:0000313" key="5">
    <source>
        <dbReference type="EMBL" id="QDZ41416.1"/>
    </source>
</evidence>
<dbReference type="Gene3D" id="3.30.70.2220">
    <property type="entry name" value="CRISPR-Cas system, Cmr2 subunit, D1 domain, cysteine cluster"/>
    <property type="match status" value="1"/>
</dbReference>
<dbReference type="Proteomes" id="UP000318453">
    <property type="component" value="Chromosome"/>
</dbReference>
<proteinExistence type="predicted"/>
<accession>A0A5B8NQV7</accession>
<evidence type="ECO:0000259" key="3">
    <source>
        <dbReference type="Pfam" id="PF12469"/>
    </source>
</evidence>
<evidence type="ECO:0000256" key="1">
    <source>
        <dbReference type="ARBA" id="ARBA00022741"/>
    </source>
</evidence>
<dbReference type="InterPro" id="IPR038242">
    <property type="entry name" value="Cmr2_N"/>
</dbReference>
<keyword evidence="2" id="KW-0051">Antiviral defense</keyword>
<dbReference type="KEGG" id="enn:FRE64_02465"/>
<feature type="domain" description="CRISPR-associated protein Cmr2 N-terminal" evidence="3">
    <location>
        <begin position="4"/>
        <end position="55"/>
    </location>
</feature>
<dbReference type="Pfam" id="PF22335">
    <property type="entry name" value="Cas10-Cmr2_palm2"/>
    <property type="match status" value="1"/>
</dbReference>
<sequence>MRYTAVTFSPIQGFIEKSRKLRDLYGGSFILSYLSHTLCDYARSNNQEVISPATINVVQGTPNQIIIKGDFSYQEARTIFDRAWKTILQSCREWLENKLPSKDYQWQQQWQAWENHTWEFFWAQGSSIGEARHALNEKKRSRNWVGINWMGESSTLSGTDAIAHPTMGKFHPKQSNYSQEIAKIEDFYQQLSHVVSESIIDPSEQLSIPELIKRLITLKPIQSQLNLSAAELPKVEIPDSFRDLKRLEENRWTGWFQGDGDRIGEYLKGLNEQGNNEAQILKKFSRAMLNWGENALKPSVENGLGRVIYAGGDDFLGIFYQNYTSDAEKQAFLGECLQWFYRFNHEVWQQHQQNITVSVGFVWAAGGVPQRDVLQHCREAEQAAKKQGRDRLAIRILFNSGNYLQWTCPWWFLEEVITGYRDRAGGQNWTHIYNDIATLENRHAFENNQNIALGLFEIYFGSQTRQRLEQNLDSVILGDSSPDINQWIINLAKVGFHLCH</sequence>
<dbReference type="Pfam" id="PF12469">
    <property type="entry name" value="Cmr2_N"/>
    <property type="match status" value="1"/>
</dbReference>
<gene>
    <name evidence="5" type="ORF">FRE64_02465</name>
</gene>
<protein>
    <submittedName>
        <fullName evidence="5">CRISPR-associated protein Cas10</fullName>
    </submittedName>
</protein>
<keyword evidence="1" id="KW-0547">Nucleotide-binding</keyword>
<name>A0A5B8NQV7_9CHRO</name>
<dbReference type="EMBL" id="CP042326">
    <property type="protein sequence ID" value="QDZ41416.1"/>
    <property type="molecule type" value="Genomic_DNA"/>
</dbReference>
<dbReference type="InterPro" id="IPR029787">
    <property type="entry name" value="Nucleotide_cyclase"/>
</dbReference>
<reference evidence="5" key="1">
    <citation type="submission" date="2019-08" db="EMBL/GenBank/DDBJ databases">
        <title>Carotenoids and Carotenoid Binding Proteins in the Halophilic Cyanobacterium Euhalothece sp. ZM00.</title>
        <authorList>
            <person name="Cho S.M."/>
            <person name="Song J.Y."/>
            <person name="Park Y.-I."/>
        </authorList>
    </citation>
    <scope>NUCLEOTIDE SEQUENCE [LARGE SCALE GENOMIC DNA]</scope>
    <source>
        <strain evidence="5">Z-M001</strain>
    </source>
</reference>
<dbReference type="InterPro" id="IPR043128">
    <property type="entry name" value="Rev_trsase/Diguanyl_cyclase"/>
</dbReference>
<keyword evidence="6" id="KW-1185">Reference proteome</keyword>
<dbReference type="SUPFAM" id="SSF55073">
    <property type="entry name" value="Nucleotide cyclase"/>
    <property type="match status" value="1"/>
</dbReference>
<dbReference type="InterPro" id="IPR054767">
    <property type="entry name" value="Cas10-Cmr2_palm2"/>
</dbReference>
<evidence type="ECO:0000313" key="6">
    <source>
        <dbReference type="Proteomes" id="UP000318453"/>
    </source>
</evidence>
<dbReference type="OrthoDB" id="9758700at2"/>